<evidence type="ECO:0000256" key="10">
    <source>
        <dbReference type="ARBA" id="ARBA00022842"/>
    </source>
</evidence>
<dbReference type="AlphaFoldDB" id="A0A6G0R2H1"/>
<dbReference type="InterPro" id="IPR039537">
    <property type="entry name" value="Retrotran_Ty1/copia-like"/>
</dbReference>
<keyword evidence="12" id="KW-0695">RNA-directed DNA polymerase</keyword>
<dbReference type="GO" id="GO:0003676">
    <property type="term" value="F:nucleic acid binding"/>
    <property type="evidence" value="ECO:0007669"/>
    <property type="project" value="InterPro"/>
</dbReference>
<evidence type="ECO:0000256" key="1">
    <source>
        <dbReference type="ARBA" id="ARBA00002180"/>
    </source>
</evidence>
<dbReference type="InterPro" id="IPR012337">
    <property type="entry name" value="RNaseH-like_sf"/>
</dbReference>
<dbReference type="PANTHER" id="PTHR42648">
    <property type="entry name" value="TRANSPOSASE, PUTATIVE-RELATED"/>
    <property type="match status" value="1"/>
</dbReference>
<keyword evidence="13" id="KW-0548">Nucleotidyltransferase</keyword>
<dbReference type="SUPFAM" id="SSF53098">
    <property type="entry name" value="Ribonuclease H-like"/>
    <property type="match status" value="1"/>
</dbReference>
<dbReference type="Proteomes" id="UP000486351">
    <property type="component" value="Unassembled WGS sequence"/>
</dbReference>
<evidence type="ECO:0000313" key="19">
    <source>
        <dbReference type="Proteomes" id="UP000486351"/>
    </source>
</evidence>
<feature type="region of interest" description="Disordered" evidence="16">
    <location>
        <begin position="156"/>
        <end position="196"/>
    </location>
</feature>
<feature type="region of interest" description="Disordered" evidence="16">
    <location>
        <begin position="849"/>
        <end position="877"/>
    </location>
</feature>
<feature type="domain" description="Integrase catalytic" evidence="17">
    <location>
        <begin position="419"/>
        <end position="592"/>
    </location>
</feature>
<keyword evidence="15" id="KW-0233">DNA recombination</keyword>
<evidence type="ECO:0000256" key="5">
    <source>
        <dbReference type="ARBA" id="ARBA00022723"/>
    </source>
</evidence>
<evidence type="ECO:0000256" key="4">
    <source>
        <dbReference type="ARBA" id="ARBA00022722"/>
    </source>
</evidence>
<evidence type="ECO:0000256" key="11">
    <source>
        <dbReference type="ARBA" id="ARBA00022908"/>
    </source>
</evidence>
<feature type="compositionally biased region" description="Low complexity" evidence="16">
    <location>
        <begin position="187"/>
        <end position="196"/>
    </location>
</feature>
<dbReference type="EMBL" id="QXFY01001556">
    <property type="protein sequence ID" value="KAE9314781.1"/>
    <property type="molecule type" value="Genomic_DNA"/>
</dbReference>
<feature type="compositionally biased region" description="Basic and acidic residues" evidence="16">
    <location>
        <begin position="156"/>
        <end position="168"/>
    </location>
</feature>
<dbReference type="InterPro" id="IPR001584">
    <property type="entry name" value="Integrase_cat-core"/>
</dbReference>
<keyword evidence="8" id="KW-0378">Hydrolase</keyword>
<dbReference type="Gene3D" id="3.30.420.10">
    <property type="entry name" value="Ribonuclease H-like superfamily/Ribonuclease H"/>
    <property type="match status" value="1"/>
</dbReference>
<protein>
    <recommendedName>
        <fullName evidence="17">Integrase catalytic domain-containing protein</fullName>
    </recommendedName>
</protein>
<keyword evidence="3" id="KW-0645">Protease</keyword>
<feature type="region of interest" description="Disordered" evidence="16">
    <location>
        <begin position="706"/>
        <end position="795"/>
    </location>
</feature>
<dbReference type="Pfam" id="PF00665">
    <property type="entry name" value="rve"/>
    <property type="match status" value="1"/>
</dbReference>
<dbReference type="GO" id="GO:0006508">
    <property type="term" value="P:proteolysis"/>
    <property type="evidence" value="ECO:0007669"/>
    <property type="project" value="UniProtKB-KW"/>
</dbReference>
<dbReference type="Pfam" id="PF25597">
    <property type="entry name" value="SH3_retrovirus"/>
    <property type="match status" value="1"/>
</dbReference>
<keyword evidence="9" id="KW-0067">ATP-binding</keyword>
<dbReference type="GO" id="GO:0015074">
    <property type="term" value="P:DNA integration"/>
    <property type="evidence" value="ECO:0007669"/>
    <property type="project" value="UniProtKB-KW"/>
</dbReference>
<reference evidence="18 19" key="1">
    <citation type="submission" date="2018-09" db="EMBL/GenBank/DDBJ databases">
        <title>Genomic investigation of the strawberry pathogen Phytophthora fragariae indicates pathogenicity is determined by transcriptional variation in three key races.</title>
        <authorList>
            <person name="Adams T.M."/>
            <person name="Armitage A.D."/>
            <person name="Sobczyk M.K."/>
            <person name="Bates H.J."/>
            <person name="Dunwell J.M."/>
            <person name="Nellist C.F."/>
            <person name="Harrison R.J."/>
        </authorList>
    </citation>
    <scope>NUCLEOTIDE SEQUENCE [LARGE SCALE GENOMIC DNA]</scope>
    <source>
        <strain evidence="18 19">NOV-77</strain>
    </source>
</reference>
<keyword evidence="5" id="KW-0479">Metal-binding</keyword>
<proteinExistence type="predicted"/>
<keyword evidence="14" id="KW-0917">Virion maturation</keyword>
<name>A0A6G0R2H1_9STRA</name>
<evidence type="ECO:0000256" key="12">
    <source>
        <dbReference type="ARBA" id="ARBA00022918"/>
    </source>
</evidence>
<keyword evidence="2" id="KW-1188">Viral release from host cell</keyword>
<feature type="region of interest" description="Disordered" evidence="16">
    <location>
        <begin position="16"/>
        <end position="36"/>
    </location>
</feature>
<dbReference type="GO" id="GO:0005524">
    <property type="term" value="F:ATP binding"/>
    <property type="evidence" value="ECO:0007669"/>
    <property type="project" value="UniProtKB-KW"/>
</dbReference>
<comment type="function">
    <text evidence="1">The aspartyl protease (PR) mediates the proteolytic cleavages of the Gag and Gag-Pol polyproteins after assembly of the VLP.</text>
</comment>
<evidence type="ECO:0000256" key="3">
    <source>
        <dbReference type="ARBA" id="ARBA00022670"/>
    </source>
</evidence>
<evidence type="ECO:0000256" key="16">
    <source>
        <dbReference type="SAM" id="MobiDB-lite"/>
    </source>
</evidence>
<keyword evidence="10" id="KW-0460">Magnesium</keyword>
<evidence type="ECO:0000256" key="14">
    <source>
        <dbReference type="ARBA" id="ARBA00023113"/>
    </source>
</evidence>
<evidence type="ECO:0000313" key="18">
    <source>
        <dbReference type="EMBL" id="KAE9314781.1"/>
    </source>
</evidence>
<evidence type="ECO:0000256" key="6">
    <source>
        <dbReference type="ARBA" id="ARBA00022741"/>
    </source>
</evidence>
<dbReference type="InterPro" id="IPR036397">
    <property type="entry name" value="RNaseH_sf"/>
</dbReference>
<evidence type="ECO:0000256" key="9">
    <source>
        <dbReference type="ARBA" id="ARBA00022840"/>
    </source>
</evidence>
<comment type="caution">
    <text evidence="18">The sequence shown here is derived from an EMBL/GenBank/DDBJ whole genome shotgun (WGS) entry which is preliminary data.</text>
</comment>
<dbReference type="GO" id="GO:0046872">
    <property type="term" value="F:metal ion binding"/>
    <property type="evidence" value="ECO:0007669"/>
    <property type="project" value="UniProtKB-KW"/>
</dbReference>
<evidence type="ECO:0000256" key="8">
    <source>
        <dbReference type="ARBA" id="ARBA00022801"/>
    </source>
</evidence>
<keyword evidence="11" id="KW-0229">DNA integration</keyword>
<keyword evidence="13" id="KW-0239">DNA-directed DNA polymerase</keyword>
<feature type="compositionally biased region" description="Polar residues" evidence="16">
    <location>
        <begin position="773"/>
        <end position="791"/>
    </location>
</feature>
<accession>A0A6G0R2H1</accession>
<feature type="compositionally biased region" description="Polar residues" evidence="16">
    <location>
        <begin position="720"/>
        <end position="737"/>
    </location>
</feature>
<dbReference type="PROSITE" id="PS50994">
    <property type="entry name" value="INTEGRASE"/>
    <property type="match status" value="1"/>
</dbReference>
<dbReference type="GO" id="GO:0008233">
    <property type="term" value="F:peptidase activity"/>
    <property type="evidence" value="ECO:0007669"/>
    <property type="project" value="UniProtKB-KW"/>
</dbReference>
<organism evidence="18 19">
    <name type="scientific">Phytophthora fragariae</name>
    <dbReference type="NCBI Taxonomy" id="53985"/>
    <lineage>
        <taxon>Eukaryota</taxon>
        <taxon>Sar</taxon>
        <taxon>Stramenopiles</taxon>
        <taxon>Oomycota</taxon>
        <taxon>Peronosporomycetes</taxon>
        <taxon>Peronosporales</taxon>
        <taxon>Peronosporaceae</taxon>
        <taxon>Phytophthora</taxon>
    </lineage>
</organism>
<dbReference type="Pfam" id="PF22936">
    <property type="entry name" value="Pol_BBD"/>
    <property type="match status" value="1"/>
</dbReference>
<keyword evidence="7" id="KW-0255">Endonuclease</keyword>
<keyword evidence="4" id="KW-0540">Nuclease</keyword>
<evidence type="ECO:0000256" key="2">
    <source>
        <dbReference type="ARBA" id="ARBA00022612"/>
    </source>
</evidence>
<keyword evidence="6" id="KW-0547">Nucleotide-binding</keyword>
<dbReference type="GO" id="GO:0003964">
    <property type="term" value="F:RNA-directed DNA polymerase activity"/>
    <property type="evidence" value="ECO:0007669"/>
    <property type="project" value="UniProtKB-KW"/>
</dbReference>
<gene>
    <name evidence="18" type="ORF">PF008_g19411</name>
</gene>
<dbReference type="GO" id="GO:0003887">
    <property type="term" value="F:DNA-directed DNA polymerase activity"/>
    <property type="evidence" value="ECO:0007669"/>
    <property type="project" value="UniProtKB-KW"/>
</dbReference>
<dbReference type="GO" id="GO:0006310">
    <property type="term" value="P:DNA recombination"/>
    <property type="evidence" value="ECO:0007669"/>
    <property type="project" value="UniProtKB-KW"/>
</dbReference>
<dbReference type="InterPro" id="IPR057670">
    <property type="entry name" value="SH3_retrovirus"/>
</dbReference>
<dbReference type="GO" id="GO:0004519">
    <property type="term" value="F:endonuclease activity"/>
    <property type="evidence" value="ECO:0007669"/>
    <property type="project" value="UniProtKB-KW"/>
</dbReference>
<dbReference type="InterPro" id="IPR054722">
    <property type="entry name" value="PolX-like_BBD"/>
</dbReference>
<sequence>MACIRRGDGTYEYKFERNRTSNSGEEEDSDEGGPSGVLLITREDIIININKNPKMTRTEKRLTHASVKKRFDLEARMEAKRWGFTDRQKAVRRAVRAIRRGDNPTNWRQVLGGSPLSPEDPYARDSVYSEEGMRFLSTAEAQEKQQETLTSLESQLREDMRKREEDKAVAPSIPATTEGEAVADRNPSQPSVAVAADASAQAKPAMGLASATSTLNMNELTWVVDTGATSHMCKDIELFVQFEPIESSMETAANPLRILGKGTVRFPVKDPSNAVLTVELKDVNYVPRVAHNLFSVIKALVNDGFEISIDKRECTLRHEGGGYVLSAPGGGGVDLYLLRGIGKRECALLADGSANTKEALRWHGRTRHPGVNAIRQLHQIYFDSGAVSFPKSQINDLFCESCAFAKSTHLPFSKAITKMTTRPGEVFHTDIGVLPIASFSGYRYFIVFVDEYTHCVFTFLMRKRDEVYHVYEDIRRNIRDKIKYIYTVVPEYDDEIKIVQSDNGKEYEKLARIIVKYGTRFRFTQAYTPQQNGMAERRIRMVMGKALCLLFEGHLSGALWGEAMMTSTYLINLTPSAAIDMISPYLLWHNRLPRINKLRTFGCAAYAWIPKDKRNKLEAHAVKCIFVGYDEDDRTGYKLLRLLDCEVIHSRDVKFNEDEFPRLADRVLSALPDGRQRTCGCHHCDDRLALATASVEAILRAEDAATKERTRKQGRKTGEVISSRSSGTEPIDTQSTSEAREIRASEAQLTRTQGAPLPRTSEAIGASEASDAWSGQRTSASRLEQPTQAGSAQVGETLLPRVIESGHDMMVDPQRAVSSRSGETLRTRTDHPSAWSVEAQTNGTAIGRVSDAQSSHAWHPVSVDESRSQTDVQKQPTLSRQVILRANPVDPSQPHGLPVLDERAVKWFQQFIAEEVNKRLHQDKGSGHMSFLFCERVSGEPSLAPSYKCNHQKPSQHCVCCRLRQDAVYATSTGDGVGQCETLCRECTGRQDIVASKVARTAESGGHNRAYPGRQGTVLEQTSSAVCDQTKVSGRQRRKRRRADRLLNEQALVEAQRDSDQVKRRGRSCMCCYEDEGAVALVARAGVRALNVEPTYTLPSEEDAVLDYLRTSGIDTNQNPVKSDKDMPSYEQFVHALLAIKYVNEPQTYKQAIASGEATQWGKAVVERDRKFRRVSIYHSGQRL</sequence>
<dbReference type="PANTHER" id="PTHR42648:SF11">
    <property type="entry name" value="TRANSPOSON TY4-P GAG-POL POLYPROTEIN"/>
    <property type="match status" value="1"/>
</dbReference>
<evidence type="ECO:0000256" key="15">
    <source>
        <dbReference type="ARBA" id="ARBA00023172"/>
    </source>
</evidence>
<evidence type="ECO:0000256" key="7">
    <source>
        <dbReference type="ARBA" id="ARBA00022759"/>
    </source>
</evidence>
<evidence type="ECO:0000259" key="17">
    <source>
        <dbReference type="PROSITE" id="PS50994"/>
    </source>
</evidence>
<evidence type="ECO:0000256" key="13">
    <source>
        <dbReference type="ARBA" id="ARBA00022932"/>
    </source>
</evidence>
<keyword evidence="13" id="KW-0808">Transferase</keyword>